<accession>A0AAW2Q064</accession>
<gene>
    <name evidence="2" type="ORF">Sradi_3797300</name>
</gene>
<dbReference type="EMBL" id="JACGWJ010000016">
    <property type="protein sequence ID" value="KAL0361128.1"/>
    <property type="molecule type" value="Genomic_DNA"/>
</dbReference>
<dbReference type="PANTHER" id="PTHR47592">
    <property type="entry name" value="PBF68 PROTEIN"/>
    <property type="match status" value="1"/>
</dbReference>
<reference evidence="2" key="2">
    <citation type="journal article" date="2024" name="Plant">
        <title>Genomic evolution and insights into agronomic trait innovations of Sesamum species.</title>
        <authorList>
            <person name="Miao H."/>
            <person name="Wang L."/>
            <person name="Qu L."/>
            <person name="Liu H."/>
            <person name="Sun Y."/>
            <person name="Le M."/>
            <person name="Wang Q."/>
            <person name="Wei S."/>
            <person name="Zheng Y."/>
            <person name="Lin W."/>
            <person name="Duan Y."/>
            <person name="Cao H."/>
            <person name="Xiong S."/>
            <person name="Wang X."/>
            <person name="Wei L."/>
            <person name="Li C."/>
            <person name="Ma Q."/>
            <person name="Ju M."/>
            <person name="Zhao R."/>
            <person name="Li G."/>
            <person name="Mu C."/>
            <person name="Tian Q."/>
            <person name="Mei H."/>
            <person name="Zhang T."/>
            <person name="Gao T."/>
            <person name="Zhang H."/>
        </authorList>
    </citation>
    <scope>NUCLEOTIDE SEQUENCE</scope>
    <source>
        <strain evidence="2">G02</strain>
    </source>
</reference>
<evidence type="ECO:0000259" key="1">
    <source>
        <dbReference type="Pfam" id="PF22936"/>
    </source>
</evidence>
<dbReference type="InterPro" id="IPR054722">
    <property type="entry name" value="PolX-like_BBD"/>
</dbReference>
<name>A0AAW2Q064_SESRA</name>
<dbReference type="Pfam" id="PF22936">
    <property type="entry name" value="Pol_BBD"/>
    <property type="match status" value="1"/>
</dbReference>
<evidence type="ECO:0000313" key="2">
    <source>
        <dbReference type="EMBL" id="KAL0361128.1"/>
    </source>
</evidence>
<proteinExistence type="predicted"/>
<comment type="caution">
    <text evidence="2">The sequence shown here is derived from an EMBL/GenBank/DDBJ whole genome shotgun (WGS) entry which is preliminary data.</text>
</comment>
<organism evidence="2">
    <name type="scientific">Sesamum radiatum</name>
    <name type="common">Black benniseed</name>
    <dbReference type="NCBI Taxonomy" id="300843"/>
    <lineage>
        <taxon>Eukaryota</taxon>
        <taxon>Viridiplantae</taxon>
        <taxon>Streptophyta</taxon>
        <taxon>Embryophyta</taxon>
        <taxon>Tracheophyta</taxon>
        <taxon>Spermatophyta</taxon>
        <taxon>Magnoliopsida</taxon>
        <taxon>eudicotyledons</taxon>
        <taxon>Gunneridae</taxon>
        <taxon>Pentapetalae</taxon>
        <taxon>asterids</taxon>
        <taxon>lamiids</taxon>
        <taxon>Lamiales</taxon>
        <taxon>Pedaliaceae</taxon>
        <taxon>Sesamum</taxon>
    </lineage>
</organism>
<dbReference type="PANTHER" id="PTHR47592:SF27">
    <property type="entry name" value="OS08G0421700 PROTEIN"/>
    <property type="match status" value="1"/>
</dbReference>
<reference evidence="2" key="1">
    <citation type="submission" date="2020-06" db="EMBL/GenBank/DDBJ databases">
        <authorList>
            <person name="Li T."/>
            <person name="Hu X."/>
            <person name="Zhang T."/>
            <person name="Song X."/>
            <person name="Zhang H."/>
            <person name="Dai N."/>
            <person name="Sheng W."/>
            <person name="Hou X."/>
            <person name="Wei L."/>
        </authorList>
    </citation>
    <scope>NUCLEOTIDE SEQUENCE</scope>
    <source>
        <strain evidence="2">G02</strain>
        <tissue evidence="2">Leaf</tissue>
    </source>
</reference>
<protein>
    <recommendedName>
        <fullName evidence="1">Retrovirus-related Pol polyprotein from transposon TNT 1-94-like beta-barrel domain-containing protein</fullName>
    </recommendedName>
</protein>
<sequence length="114" mass="12075">MVVGDSSGASTSGATKGYVSVQPELLTIHESCDWLIDTRANAHVCANKALFVSYHAISGRTISMGNSSTTEVLRIGSVDLKISSGCILTLKNRHVPTVRRNIISGSVIVGKDMN</sequence>
<dbReference type="AlphaFoldDB" id="A0AAW2Q064"/>
<feature type="domain" description="Retrovirus-related Pol polyprotein from transposon TNT 1-94-like beta-barrel" evidence="1">
    <location>
        <begin position="34"/>
        <end position="111"/>
    </location>
</feature>